<protein>
    <submittedName>
        <fullName evidence="2">Uncharacterized protein</fullName>
    </submittedName>
</protein>
<dbReference type="SUPFAM" id="SSF52540">
    <property type="entry name" value="P-loop containing nucleoside triphosphate hydrolases"/>
    <property type="match status" value="1"/>
</dbReference>
<sequence>MICIDNSEWMRNDDYSLSRFEAQARAHRLGQKKDVLVLRFETVQTVEEQVRASAEHKLAVANQSITVGFFDNNTRNYSSIKHHYCNSCCSQFVESHGYSCWCCFKPIVQSHSFNGRRVSSKAFDEVLKATPPALSAFLAGLPPSIEANEKSPQLDDGDSGFPPRDYDGGGGGGGNWSGEFFLF</sequence>
<keyword evidence="3" id="KW-1185">Reference proteome</keyword>
<dbReference type="Proteomes" id="UP000322667">
    <property type="component" value="Chromosome D12"/>
</dbReference>
<gene>
    <name evidence="2" type="ORF">ES332_D12G198800v1</name>
</gene>
<dbReference type="AlphaFoldDB" id="A0A5D2ICV8"/>
<evidence type="ECO:0000256" key="1">
    <source>
        <dbReference type="SAM" id="MobiDB-lite"/>
    </source>
</evidence>
<dbReference type="EMBL" id="CM017634">
    <property type="protein sequence ID" value="TYH39756.1"/>
    <property type="molecule type" value="Genomic_DNA"/>
</dbReference>
<dbReference type="PANTHER" id="PTHR10799">
    <property type="entry name" value="SNF2/RAD54 HELICASE FAMILY"/>
    <property type="match status" value="1"/>
</dbReference>
<proteinExistence type="predicted"/>
<evidence type="ECO:0000313" key="2">
    <source>
        <dbReference type="EMBL" id="TYH39756.1"/>
    </source>
</evidence>
<evidence type="ECO:0000313" key="3">
    <source>
        <dbReference type="Proteomes" id="UP000322667"/>
    </source>
</evidence>
<name>A0A5D2ICV8_GOSTO</name>
<reference evidence="2 3" key="1">
    <citation type="submission" date="2019-07" db="EMBL/GenBank/DDBJ databases">
        <title>WGS assembly of Gossypium tomentosum.</title>
        <authorList>
            <person name="Chen Z.J."/>
            <person name="Sreedasyam A."/>
            <person name="Ando A."/>
            <person name="Song Q."/>
            <person name="De L."/>
            <person name="Hulse-Kemp A."/>
            <person name="Ding M."/>
            <person name="Ye W."/>
            <person name="Kirkbride R."/>
            <person name="Jenkins J."/>
            <person name="Plott C."/>
            <person name="Lovell J."/>
            <person name="Lin Y.-M."/>
            <person name="Vaughn R."/>
            <person name="Liu B."/>
            <person name="Li W."/>
            <person name="Simpson S."/>
            <person name="Scheffler B."/>
            <person name="Saski C."/>
            <person name="Grover C."/>
            <person name="Hu G."/>
            <person name="Conover J."/>
            <person name="Carlson J."/>
            <person name="Shu S."/>
            <person name="Boston L."/>
            <person name="Williams M."/>
            <person name="Peterson D."/>
            <person name="Mcgee K."/>
            <person name="Jones D."/>
            <person name="Wendel J."/>
            <person name="Stelly D."/>
            <person name="Grimwood J."/>
            <person name="Schmutz J."/>
        </authorList>
    </citation>
    <scope>NUCLEOTIDE SEQUENCE [LARGE SCALE GENOMIC DNA]</scope>
    <source>
        <strain evidence="2">7179.01</strain>
    </source>
</reference>
<dbReference type="InterPro" id="IPR027417">
    <property type="entry name" value="P-loop_NTPase"/>
</dbReference>
<feature type="region of interest" description="Disordered" evidence="1">
    <location>
        <begin position="148"/>
        <end position="177"/>
    </location>
</feature>
<dbReference type="Gene3D" id="3.40.50.300">
    <property type="entry name" value="P-loop containing nucleotide triphosphate hydrolases"/>
    <property type="match status" value="1"/>
</dbReference>
<accession>A0A5D2ICV8</accession>
<organism evidence="2 3">
    <name type="scientific">Gossypium tomentosum</name>
    <name type="common">Hawaiian cotton</name>
    <name type="synonym">Gossypium sandvicense</name>
    <dbReference type="NCBI Taxonomy" id="34277"/>
    <lineage>
        <taxon>Eukaryota</taxon>
        <taxon>Viridiplantae</taxon>
        <taxon>Streptophyta</taxon>
        <taxon>Embryophyta</taxon>
        <taxon>Tracheophyta</taxon>
        <taxon>Spermatophyta</taxon>
        <taxon>Magnoliopsida</taxon>
        <taxon>eudicotyledons</taxon>
        <taxon>Gunneridae</taxon>
        <taxon>Pentapetalae</taxon>
        <taxon>rosids</taxon>
        <taxon>malvids</taxon>
        <taxon>Malvales</taxon>
        <taxon>Malvaceae</taxon>
        <taxon>Malvoideae</taxon>
        <taxon>Gossypium</taxon>
    </lineage>
</organism>